<dbReference type="Gene3D" id="1.10.3720.10">
    <property type="entry name" value="MetI-like"/>
    <property type="match status" value="1"/>
</dbReference>
<keyword evidence="6 9" id="KW-0812">Transmembrane</keyword>
<keyword evidence="3 9" id="KW-0813">Transport</keyword>
<organism evidence="11 12">
    <name type="scientific">Escherichia coli</name>
    <dbReference type="NCBI Taxonomy" id="562"/>
    <lineage>
        <taxon>Bacteria</taxon>
        <taxon>Pseudomonadati</taxon>
        <taxon>Pseudomonadota</taxon>
        <taxon>Gammaproteobacteria</taxon>
        <taxon>Enterobacterales</taxon>
        <taxon>Enterobacteriaceae</taxon>
        <taxon>Escherichia</taxon>
    </lineage>
</organism>
<evidence type="ECO:0000256" key="7">
    <source>
        <dbReference type="ARBA" id="ARBA00022989"/>
    </source>
</evidence>
<dbReference type="Proteomes" id="UP000487258">
    <property type="component" value="Unassembled WGS sequence"/>
</dbReference>
<evidence type="ECO:0000313" key="11">
    <source>
        <dbReference type="EMBL" id="MWL45309.1"/>
    </source>
</evidence>
<reference evidence="11 12" key="1">
    <citation type="submission" date="2019-12" db="EMBL/GenBank/DDBJ databases">
        <title>Enteriobacteria Tanzani isolates_10432.</title>
        <authorList>
            <person name="Subbiah M."/>
            <person name="Call D."/>
        </authorList>
    </citation>
    <scope>NUCLEOTIDE SEQUENCE [LARGE SCALE GENOMIC DNA]</scope>
    <source>
        <strain evidence="11 12">10432wF6</strain>
    </source>
</reference>
<dbReference type="InterPro" id="IPR035906">
    <property type="entry name" value="MetI-like_sf"/>
</dbReference>
<keyword evidence="7 9" id="KW-1133">Transmembrane helix</keyword>
<feature type="transmembrane region" description="Helical" evidence="9">
    <location>
        <begin position="62"/>
        <end position="80"/>
    </location>
</feature>
<comment type="subcellular location">
    <subcellularLocation>
        <location evidence="1">Cell inner membrane</location>
        <topology evidence="1">Multi-pass membrane protein</topology>
    </subcellularLocation>
    <subcellularLocation>
        <location evidence="9">Cell membrane</location>
        <topology evidence="9">Multi-pass membrane protein</topology>
    </subcellularLocation>
</comment>
<name>A0A6L6ZSG0_ECOLX</name>
<keyword evidence="8 9" id="KW-0472">Membrane</keyword>
<feature type="domain" description="ABC transmembrane type-1" evidence="10">
    <location>
        <begin position="55"/>
        <end position="235"/>
    </location>
</feature>
<keyword evidence="5" id="KW-0997">Cell inner membrane</keyword>
<feature type="transmembrane region" description="Helical" evidence="9">
    <location>
        <begin position="5"/>
        <end position="23"/>
    </location>
</feature>
<feature type="transmembrane region" description="Helical" evidence="9">
    <location>
        <begin position="216"/>
        <end position="235"/>
    </location>
</feature>
<evidence type="ECO:0000256" key="9">
    <source>
        <dbReference type="RuleBase" id="RU363032"/>
    </source>
</evidence>
<evidence type="ECO:0000259" key="10">
    <source>
        <dbReference type="PROSITE" id="PS50928"/>
    </source>
</evidence>
<comment type="similarity">
    <text evidence="2">Belongs to the binding-protein-dependent transport system permease family. CysTW subfamily.</text>
</comment>
<keyword evidence="4" id="KW-1003">Cell membrane</keyword>
<dbReference type="GO" id="GO:0042918">
    <property type="term" value="P:alkanesulfonate transmembrane transport"/>
    <property type="evidence" value="ECO:0007669"/>
    <property type="project" value="UniProtKB-ARBA"/>
</dbReference>
<evidence type="ECO:0000256" key="5">
    <source>
        <dbReference type="ARBA" id="ARBA00022519"/>
    </source>
</evidence>
<feature type="transmembrane region" description="Helical" evidence="9">
    <location>
        <begin position="184"/>
        <end position="204"/>
    </location>
</feature>
<feature type="transmembrane region" description="Helical" evidence="9">
    <location>
        <begin position="121"/>
        <end position="140"/>
    </location>
</feature>
<evidence type="ECO:0000256" key="8">
    <source>
        <dbReference type="ARBA" id="ARBA00023136"/>
    </source>
</evidence>
<evidence type="ECO:0000313" key="12">
    <source>
        <dbReference type="Proteomes" id="UP000487258"/>
    </source>
</evidence>
<comment type="caution">
    <text evidence="11">The sequence shown here is derived from an EMBL/GenBank/DDBJ whole genome shotgun (WGS) entry which is preliminary data.</text>
</comment>
<protein>
    <submittedName>
        <fullName evidence="11">ABC transporter permease subunit</fullName>
    </submittedName>
</protein>
<sequence length="246" mass="26915">MSRFLYYFSLPVVFIILWTVSSVNEWVPSLLLPAPWTVISSARELIISGELWHHILASASRTFVGFVFATILAFSLAFLFSKNEKAHASGYLLIEVLRVTPPLSIIPLLILWLGIGEGPKIGIVFLSSFFPIYLSTLSALRGVDPKLKEVAKVLGFTRKETLQNLTLPAAMPGILTGLRLGFGYSWRALVGAELVAASSGLGFMISEAGEFVQTDIVFVGVFTIAILGIFADVLLKHIVSRFIVVN</sequence>
<accession>A0A6L6ZSG0</accession>
<proteinExistence type="inferred from homology"/>
<evidence type="ECO:0000256" key="6">
    <source>
        <dbReference type="ARBA" id="ARBA00022692"/>
    </source>
</evidence>
<evidence type="ECO:0000256" key="3">
    <source>
        <dbReference type="ARBA" id="ARBA00022448"/>
    </source>
</evidence>
<dbReference type="EMBL" id="WTMY01000041">
    <property type="protein sequence ID" value="MWL45309.1"/>
    <property type="molecule type" value="Genomic_DNA"/>
</dbReference>
<dbReference type="PANTHER" id="PTHR30151:SF38">
    <property type="entry name" value="ALIPHATIC SULFONATES TRANSPORT PERMEASE PROTEIN SSUC-RELATED"/>
    <property type="match status" value="1"/>
</dbReference>
<gene>
    <name evidence="11" type="ORF">GQM04_07190</name>
</gene>
<evidence type="ECO:0000256" key="4">
    <source>
        <dbReference type="ARBA" id="ARBA00022475"/>
    </source>
</evidence>
<dbReference type="FunFam" id="1.10.3720.10:FF:000003">
    <property type="entry name" value="Aliphatic sulfonate ABC transporter permease"/>
    <property type="match status" value="1"/>
</dbReference>
<dbReference type="InterPro" id="IPR000515">
    <property type="entry name" value="MetI-like"/>
</dbReference>
<dbReference type="Pfam" id="PF00528">
    <property type="entry name" value="BPD_transp_1"/>
    <property type="match status" value="1"/>
</dbReference>
<dbReference type="SUPFAM" id="SSF161098">
    <property type="entry name" value="MetI-like"/>
    <property type="match status" value="1"/>
</dbReference>
<evidence type="ECO:0000256" key="1">
    <source>
        <dbReference type="ARBA" id="ARBA00004429"/>
    </source>
</evidence>
<dbReference type="PANTHER" id="PTHR30151">
    <property type="entry name" value="ALKANE SULFONATE ABC TRANSPORTER-RELATED, MEMBRANE SUBUNIT"/>
    <property type="match status" value="1"/>
</dbReference>
<dbReference type="GO" id="GO:0005886">
    <property type="term" value="C:plasma membrane"/>
    <property type="evidence" value="ECO:0007669"/>
    <property type="project" value="UniProtKB-SubCell"/>
</dbReference>
<dbReference type="PROSITE" id="PS50928">
    <property type="entry name" value="ABC_TM1"/>
    <property type="match status" value="1"/>
</dbReference>
<dbReference type="RefSeq" id="WP_097332695.1">
    <property type="nucleotide sequence ID" value="NZ_NLVM01000099.1"/>
</dbReference>
<evidence type="ECO:0000256" key="2">
    <source>
        <dbReference type="ARBA" id="ARBA00007069"/>
    </source>
</evidence>
<feature type="transmembrane region" description="Helical" evidence="9">
    <location>
        <begin position="92"/>
        <end position="115"/>
    </location>
</feature>
<dbReference type="AlphaFoldDB" id="A0A6L6ZSG0"/>
<dbReference type="CDD" id="cd06261">
    <property type="entry name" value="TM_PBP2"/>
    <property type="match status" value="1"/>
</dbReference>